<feature type="region of interest" description="Disordered" evidence="1">
    <location>
        <begin position="1"/>
        <end position="23"/>
    </location>
</feature>
<keyword evidence="2" id="KW-0282">Flagellum</keyword>
<name>A0A1N7LVQ7_9RHOB</name>
<keyword evidence="3" id="KW-1185">Reference proteome</keyword>
<evidence type="ECO:0000313" key="2">
    <source>
        <dbReference type="EMBL" id="SIS77913.1"/>
    </source>
</evidence>
<gene>
    <name evidence="2" type="ORF">SAMN05421774_102204</name>
</gene>
<reference evidence="2 3" key="1">
    <citation type="submission" date="2017-01" db="EMBL/GenBank/DDBJ databases">
        <authorList>
            <person name="Mah S.A."/>
            <person name="Swanson W.J."/>
            <person name="Moy G.W."/>
            <person name="Vacquier V.D."/>
        </authorList>
    </citation>
    <scope>NUCLEOTIDE SEQUENCE [LARGE SCALE GENOMIC DNA]</scope>
    <source>
        <strain evidence="2 3">DSM 26375</strain>
    </source>
</reference>
<sequence length="198" mass="21540">MPLILEDFGTSPQRDPTRQNAAPDTAIEEDRLVSFEAGYRAGWDDAVTAQADQDAEIRTDIARNLQGLAFTYHEARSHVLRALNPLVAELATRLLPEIAHAALPHLVAEALTPYVEIAAEAPVRVVLHPSIRQRVEAMVGTTPGLPIAYHEDDGLPPGQIWLGLGETETRVDIDAALATIRAALDDFFTLAAKESRHG</sequence>
<proteinExistence type="predicted"/>
<protein>
    <submittedName>
        <fullName evidence="2">Flagellar assembly protein FliH</fullName>
    </submittedName>
</protein>
<dbReference type="RefSeq" id="WP_076529417.1">
    <property type="nucleotide sequence ID" value="NZ_BMEH01000002.1"/>
</dbReference>
<evidence type="ECO:0000313" key="3">
    <source>
        <dbReference type="Proteomes" id="UP000186141"/>
    </source>
</evidence>
<evidence type="ECO:0000256" key="1">
    <source>
        <dbReference type="SAM" id="MobiDB-lite"/>
    </source>
</evidence>
<dbReference type="STRING" id="1086013.SAMN05421774_102204"/>
<accession>A0A1N7LVQ7</accession>
<dbReference type="EMBL" id="FTOT01000002">
    <property type="protein sequence ID" value="SIS77913.1"/>
    <property type="molecule type" value="Genomic_DNA"/>
</dbReference>
<dbReference type="AlphaFoldDB" id="A0A1N7LVQ7"/>
<feature type="compositionally biased region" description="Polar residues" evidence="1">
    <location>
        <begin position="10"/>
        <end position="22"/>
    </location>
</feature>
<dbReference type="OrthoDB" id="7870971at2"/>
<organism evidence="2 3">
    <name type="scientific">Gemmobacter megaterium</name>
    <dbReference type="NCBI Taxonomy" id="1086013"/>
    <lineage>
        <taxon>Bacteria</taxon>
        <taxon>Pseudomonadati</taxon>
        <taxon>Pseudomonadota</taxon>
        <taxon>Alphaproteobacteria</taxon>
        <taxon>Rhodobacterales</taxon>
        <taxon>Paracoccaceae</taxon>
        <taxon>Gemmobacter</taxon>
    </lineage>
</organism>
<keyword evidence="2" id="KW-0969">Cilium</keyword>
<keyword evidence="2" id="KW-0966">Cell projection</keyword>
<dbReference type="Proteomes" id="UP000186141">
    <property type="component" value="Unassembled WGS sequence"/>
</dbReference>